<feature type="domain" description="SnoaL-like" evidence="1">
    <location>
        <begin position="9"/>
        <end position="103"/>
    </location>
</feature>
<dbReference type="InterPro" id="IPR032710">
    <property type="entry name" value="NTF2-like_dom_sf"/>
</dbReference>
<keyword evidence="2" id="KW-0413">Isomerase</keyword>
<dbReference type="SUPFAM" id="SSF54427">
    <property type="entry name" value="NTF2-like"/>
    <property type="match status" value="1"/>
</dbReference>
<proteinExistence type="predicted"/>
<reference evidence="2 3" key="1">
    <citation type="submission" date="2020-08" db="EMBL/GenBank/DDBJ databases">
        <title>Sequencing the genomes of 1000 actinobacteria strains.</title>
        <authorList>
            <person name="Klenk H.-P."/>
        </authorList>
    </citation>
    <scope>NUCLEOTIDE SEQUENCE [LARGE SCALE GENOMIC DNA]</scope>
    <source>
        <strain evidence="2 3">DSM 43768</strain>
    </source>
</reference>
<keyword evidence="3" id="KW-1185">Reference proteome</keyword>
<dbReference type="AlphaFoldDB" id="A0A7X0P5W8"/>
<protein>
    <submittedName>
        <fullName evidence="2">Ketosteroid isomerase-like protein</fullName>
    </submittedName>
</protein>
<name>A0A7X0P5W8_9ACTN</name>
<evidence type="ECO:0000259" key="1">
    <source>
        <dbReference type="Pfam" id="PF12680"/>
    </source>
</evidence>
<dbReference type="RefSeq" id="WP_221525392.1">
    <property type="nucleotide sequence ID" value="NZ_BAAAXY010000028.1"/>
</dbReference>
<evidence type="ECO:0000313" key="2">
    <source>
        <dbReference type="EMBL" id="MBB6555835.1"/>
    </source>
</evidence>
<organism evidence="2 3">
    <name type="scientific">Nonomuraea rubra</name>
    <dbReference type="NCBI Taxonomy" id="46180"/>
    <lineage>
        <taxon>Bacteria</taxon>
        <taxon>Bacillati</taxon>
        <taxon>Actinomycetota</taxon>
        <taxon>Actinomycetes</taxon>
        <taxon>Streptosporangiales</taxon>
        <taxon>Streptosporangiaceae</taxon>
        <taxon>Nonomuraea</taxon>
    </lineage>
</organism>
<dbReference type="InterPro" id="IPR037401">
    <property type="entry name" value="SnoaL-like"/>
</dbReference>
<comment type="caution">
    <text evidence="2">The sequence shown here is derived from an EMBL/GenBank/DDBJ whole genome shotgun (WGS) entry which is preliminary data.</text>
</comment>
<sequence length="110" mass="12024">MNLDLPGVVARYFEADRRRDPDAVIAQFTDDAAVTDEGQTRRGAAEILAWLRGPASQYQYTITLLGAETTGADTVLVTGRLEGNFPGGTADLKWRFTLAGDRIRQLEIAP</sequence>
<evidence type="ECO:0000313" key="3">
    <source>
        <dbReference type="Proteomes" id="UP000565579"/>
    </source>
</evidence>
<dbReference type="Gene3D" id="3.10.450.50">
    <property type="match status" value="1"/>
</dbReference>
<dbReference type="Proteomes" id="UP000565579">
    <property type="component" value="Unassembled WGS sequence"/>
</dbReference>
<gene>
    <name evidence="2" type="ORF">HD593_010630</name>
</gene>
<dbReference type="Pfam" id="PF12680">
    <property type="entry name" value="SnoaL_2"/>
    <property type="match status" value="1"/>
</dbReference>
<accession>A0A7X0P5W8</accession>
<dbReference type="GO" id="GO:0016853">
    <property type="term" value="F:isomerase activity"/>
    <property type="evidence" value="ECO:0007669"/>
    <property type="project" value="UniProtKB-KW"/>
</dbReference>
<dbReference type="EMBL" id="JACHMI010000001">
    <property type="protein sequence ID" value="MBB6555835.1"/>
    <property type="molecule type" value="Genomic_DNA"/>
</dbReference>